<gene>
    <name evidence="2" type="ORF">E3N88_18689</name>
</gene>
<dbReference type="Proteomes" id="UP000326396">
    <property type="component" value="Linkage Group LG18"/>
</dbReference>
<feature type="compositionally biased region" description="Basic and acidic residues" evidence="1">
    <location>
        <begin position="45"/>
        <end position="57"/>
    </location>
</feature>
<feature type="compositionally biased region" description="Polar residues" evidence="1">
    <location>
        <begin position="164"/>
        <end position="176"/>
    </location>
</feature>
<dbReference type="EMBL" id="SZYD01000010">
    <property type="protein sequence ID" value="KAD4982018.1"/>
    <property type="molecule type" value="Genomic_DNA"/>
</dbReference>
<protein>
    <submittedName>
        <fullName evidence="2">Uncharacterized protein</fullName>
    </submittedName>
</protein>
<proteinExistence type="predicted"/>
<organism evidence="2 3">
    <name type="scientific">Mikania micrantha</name>
    <name type="common">bitter vine</name>
    <dbReference type="NCBI Taxonomy" id="192012"/>
    <lineage>
        <taxon>Eukaryota</taxon>
        <taxon>Viridiplantae</taxon>
        <taxon>Streptophyta</taxon>
        <taxon>Embryophyta</taxon>
        <taxon>Tracheophyta</taxon>
        <taxon>Spermatophyta</taxon>
        <taxon>Magnoliopsida</taxon>
        <taxon>eudicotyledons</taxon>
        <taxon>Gunneridae</taxon>
        <taxon>Pentapetalae</taxon>
        <taxon>asterids</taxon>
        <taxon>campanulids</taxon>
        <taxon>Asterales</taxon>
        <taxon>Asteraceae</taxon>
        <taxon>Asteroideae</taxon>
        <taxon>Heliantheae alliance</taxon>
        <taxon>Eupatorieae</taxon>
        <taxon>Mikania</taxon>
    </lineage>
</organism>
<comment type="caution">
    <text evidence="2">The sequence shown here is derived from an EMBL/GenBank/DDBJ whole genome shotgun (WGS) entry which is preliminary data.</text>
</comment>
<feature type="compositionally biased region" description="Basic and acidic residues" evidence="1">
    <location>
        <begin position="272"/>
        <end position="294"/>
    </location>
</feature>
<feature type="compositionally biased region" description="Acidic residues" evidence="1">
    <location>
        <begin position="138"/>
        <end position="156"/>
    </location>
</feature>
<feature type="region of interest" description="Disordered" evidence="1">
    <location>
        <begin position="1"/>
        <end position="57"/>
    </location>
</feature>
<name>A0A5N6NN48_9ASTR</name>
<feature type="compositionally biased region" description="Polar residues" evidence="1">
    <location>
        <begin position="201"/>
        <end position="213"/>
    </location>
</feature>
<feature type="region of interest" description="Disordered" evidence="1">
    <location>
        <begin position="138"/>
        <end position="303"/>
    </location>
</feature>
<evidence type="ECO:0000313" key="2">
    <source>
        <dbReference type="EMBL" id="KAD4982018.1"/>
    </source>
</evidence>
<sequence length="378" mass="41451">MDPSSDCMNLDKPPDPNEFPTLEAGAGIGKRSSPRLALNAKSKKQKEVAGTKSSRKDKSAFVDLNLRRFVEEGAIENLGVQGAEALVGIPKLDNGLVMSTVQHAGDVLNSGINQDNSLPISPEQEADPANIVDTDMDAEEEDYSSGEDEEYHEDDDIFGKGNVYDSNHLNMSNRITGPSDRKESADGQNSNLGFNLDGANQLGSIPQTNSAENSCKIRPLSEEEKLTRNEKAQGAHITYTNPIPDAEGFTTMRNRRNGNTGKSTSRLQQGESSDKNKRTSVQEKLKNVGNKEHQSTSSDSNIQRKMGELHQSFRTHQVARVGMKSMNQVYHKKMGSQPFNTRKSAGTNLKAALQQLKKNTKADVKKLQDLKIYTTADV</sequence>
<dbReference type="AlphaFoldDB" id="A0A5N6NN48"/>
<feature type="compositionally biased region" description="Basic and acidic residues" evidence="1">
    <location>
        <begin position="219"/>
        <end position="233"/>
    </location>
</feature>
<evidence type="ECO:0000256" key="1">
    <source>
        <dbReference type="SAM" id="MobiDB-lite"/>
    </source>
</evidence>
<feature type="compositionally biased region" description="Polar residues" evidence="1">
    <location>
        <begin position="257"/>
        <end position="271"/>
    </location>
</feature>
<keyword evidence="3" id="KW-1185">Reference proteome</keyword>
<evidence type="ECO:0000313" key="3">
    <source>
        <dbReference type="Proteomes" id="UP000326396"/>
    </source>
</evidence>
<accession>A0A5N6NN48</accession>
<reference evidence="2 3" key="1">
    <citation type="submission" date="2019-05" db="EMBL/GenBank/DDBJ databases">
        <title>Mikania micrantha, genome provides insights into the molecular mechanism of rapid growth.</title>
        <authorList>
            <person name="Liu B."/>
        </authorList>
    </citation>
    <scope>NUCLEOTIDE SEQUENCE [LARGE SCALE GENOMIC DNA]</scope>
    <source>
        <strain evidence="2">NLD-2019</strain>
        <tissue evidence="2">Leaf</tissue>
    </source>
</reference>